<gene>
    <name evidence="1" type="ORF">CRX69_07410</name>
</gene>
<evidence type="ECO:0000313" key="1">
    <source>
        <dbReference type="EMBL" id="AVU75037.1"/>
    </source>
</evidence>
<protein>
    <recommendedName>
        <fullName evidence="3">PD-(D/E)XK motif protein</fullName>
    </recommendedName>
</protein>
<keyword evidence="2" id="KW-1185">Reference proteome</keyword>
<dbReference type="EMBL" id="CP024081">
    <property type="protein sequence ID" value="AVU75037.1"/>
    <property type="molecule type" value="Genomic_DNA"/>
</dbReference>
<proteinExistence type="predicted"/>
<dbReference type="Proteomes" id="UP000241936">
    <property type="component" value="Chromosome"/>
</dbReference>
<reference evidence="1 2" key="1">
    <citation type="journal article" date="2018" name="Front. Microbiol.">
        <title>Pseudomonas rhizophila S211, a New Plant Growth-Promoting Rhizobacterium with Potential in Pesticide-Bioremediation.</title>
        <authorList>
            <person name="Hassen W."/>
            <person name="Neifar M."/>
            <person name="Cherif H."/>
            <person name="Najjari A."/>
            <person name="Chouchane H."/>
            <person name="Driouich R.C."/>
            <person name="Salah A."/>
            <person name="Naili F."/>
            <person name="Mosbah A."/>
            <person name="Souissi Y."/>
            <person name="Raddadi N."/>
            <person name="Ouzari H.I."/>
            <person name="Fava F."/>
            <person name="Cherif A."/>
        </authorList>
    </citation>
    <scope>NUCLEOTIDE SEQUENCE [LARGE SCALE GENOMIC DNA]</scope>
    <source>
        <strain evidence="1 2">S211</strain>
    </source>
</reference>
<evidence type="ECO:0008006" key="3">
    <source>
        <dbReference type="Google" id="ProtNLM"/>
    </source>
</evidence>
<evidence type="ECO:0000313" key="2">
    <source>
        <dbReference type="Proteomes" id="UP000241936"/>
    </source>
</evidence>
<sequence>MMRTMKMMNKVKSIWTAIKSEGVGSGFRRIDAEHLLDFYAGVDSMGRLTLLLITQKNPSIELELQSVKIHSVLREDNQWSLLFILEKPELSELFLLFCGDLIESSRQCGEKSRGLPFVLARLVSWRLLFERGNFDLLTEGQVRGLTGELLHLKTLIGTISASAAVQSWKGPDRADQDFQFEKNAWEVKTIWPAANEVIIASERQLDFTQRELELIVIELGSGSEDTEAGFTLNQLIDEIRRTIKSDFDTYSAFESALLRSGYVIRPEYDAWVMTLGKVTRYKVSAGFPCIRPQDLSPGIRSVKYKLNLQSCIPFQI</sequence>
<accession>A0ABN5JQU3</accession>
<organism evidence="1 2">
    <name type="scientific">Pseudomonas rhizophila</name>
    <dbReference type="NCBI Taxonomy" id="2045200"/>
    <lineage>
        <taxon>Bacteria</taxon>
        <taxon>Pseudomonadati</taxon>
        <taxon>Pseudomonadota</taxon>
        <taxon>Gammaproteobacteria</taxon>
        <taxon>Pseudomonadales</taxon>
        <taxon>Pseudomonadaceae</taxon>
        <taxon>Pseudomonas</taxon>
    </lineage>
</organism>
<dbReference type="Pfam" id="PF14390">
    <property type="entry name" value="DUF4420"/>
    <property type="match status" value="1"/>
</dbReference>
<dbReference type="InterPro" id="IPR025534">
    <property type="entry name" value="DUF4420"/>
</dbReference>
<name>A0ABN5JQU3_9PSED</name>